<accession>A0AAV0D215</accession>
<proteinExistence type="predicted"/>
<evidence type="ECO:0000313" key="2">
    <source>
        <dbReference type="EMBL" id="CAH9090318.1"/>
    </source>
</evidence>
<keyword evidence="3" id="KW-1185">Reference proteome</keyword>
<organism evidence="2 3">
    <name type="scientific">Cuscuta epithymum</name>
    <dbReference type="NCBI Taxonomy" id="186058"/>
    <lineage>
        <taxon>Eukaryota</taxon>
        <taxon>Viridiplantae</taxon>
        <taxon>Streptophyta</taxon>
        <taxon>Embryophyta</taxon>
        <taxon>Tracheophyta</taxon>
        <taxon>Spermatophyta</taxon>
        <taxon>Magnoliopsida</taxon>
        <taxon>eudicotyledons</taxon>
        <taxon>Gunneridae</taxon>
        <taxon>Pentapetalae</taxon>
        <taxon>asterids</taxon>
        <taxon>lamiids</taxon>
        <taxon>Solanales</taxon>
        <taxon>Convolvulaceae</taxon>
        <taxon>Cuscuteae</taxon>
        <taxon>Cuscuta</taxon>
        <taxon>Cuscuta subgen. Cuscuta</taxon>
    </lineage>
</organism>
<gene>
    <name evidence="2" type="ORF">CEPIT_LOCUS11208</name>
</gene>
<feature type="compositionally biased region" description="Low complexity" evidence="1">
    <location>
        <begin position="41"/>
        <end position="56"/>
    </location>
</feature>
<feature type="region of interest" description="Disordered" evidence="1">
    <location>
        <begin position="25"/>
        <end position="70"/>
    </location>
</feature>
<dbReference type="AlphaFoldDB" id="A0AAV0D215"/>
<dbReference type="Proteomes" id="UP001152523">
    <property type="component" value="Unassembled WGS sequence"/>
</dbReference>
<comment type="caution">
    <text evidence="2">The sequence shown here is derived from an EMBL/GenBank/DDBJ whole genome shotgun (WGS) entry which is preliminary data.</text>
</comment>
<dbReference type="EMBL" id="CAMAPF010000064">
    <property type="protein sequence ID" value="CAH9090318.1"/>
    <property type="molecule type" value="Genomic_DNA"/>
</dbReference>
<evidence type="ECO:0000313" key="3">
    <source>
        <dbReference type="Proteomes" id="UP001152523"/>
    </source>
</evidence>
<evidence type="ECO:0000256" key="1">
    <source>
        <dbReference type="SAM" id="MobiDB-lite"/>
    </source>
</evidence>
<name>A0AAV0D215_9ASTE</name>
<protein>
    <submittedName>
        <fullName evidence="2">Uncharacterized protein</fullName>
    </submittedName>
</protein>
<sequence>MPMDEEGSMPAQKIDYTFTNYEEWSHAGAPGNPGATRGRPAAKTHTAVAKTVTKPTQIHVEGSSGQNAPLPGFTTVQWNSLLSVFGNSLSTNDRMAGPSLEEADWNGRTGEWTVLLTRENSSTCIDSQRFEECCGGIVASKDGASRSSHN</sequence>
<reference evidence="2" key="1">
    <citation type="submission" date="2022-07" db="EMBL/GenBank/DDBJ databases">
        <authorList>
            <person name="Macas J."/>
            <person name="Novak P."/>
            <person name="Neumann P."/>
        </authorList>
    </citation>
    <scope>NUCLEOTIDE SEQUENCE</scope>
</reference>